<reference evidence="1" key="1">
    <citation type="journal article" date="2015" name="Nature">
        <title>Complex archaea that bridge the gap between prokaryotes and eukaryotes.</title>
        <authorList>
            <person name="Spang A."/>
            <person name="Saw J.H."/>
            <person name="Jorgensen S.L."/>
            <person name="Zaremba-Niedzwiedzka K."/>
            <person name="Martijn J."/>
            <person name="Lind A.E."/>
            <person name="van Eijk R."/>
            <person name="Schleper C."/>
            <person name="Guy L."/>
            <person name="Ettema T.J."/>
        </authorList>
    </citation>
    <scope>NUCLEOTIDE SEQUENCE</scope>
</reference>
<accession>A0A0F8W4D6</accession>
<protein>
    <submittedName>
        <fullName evidence="1">Uncharacterized protein</fullName>
    </submittedName>
</protein>
<name>A0A0F8W4D6_9ZZZZ</name>
<dbReference type="AlphaFoldDB" id="A0A0F8W4D6"/>
<dbReference type="EMBL" id="LAZR01067511">
    <property type="protein sequence ID" value="KKK51428.1"/>
    <property type="molecule type" value="Genomic_DNA"/>
</dbReference>
<proteinExistence type="predicted"/>
<gene>
    <name evidence="1" type="ORF">LCGC14_3115020</name>
</gene>
<sequence>MKQLEFQSFRPALRLGRRHIKVLLQNDKIPTHVWSNYDLSRDMPRPVQRLPKVGHFSTPKAERR</sequence>
<comment type="caution">
    <text evidence="1">The sequence shown here is derived from an EMBL/GenBank/DDBJ whole genome shotgun (WGS) entry which is preliminary data.</text>
</comment>
<organism evidence="1">
    <name type="scientific">marine sediment metagenome</name>
    <dbReference type="NCBI Taxonomy" id="412755"/>
    <lineage>
        <taxon>unclassified sequences</taxon>
        <taxon>metagenomes</taxon>
        <taxon>ecological metagenomes</taxon>
    </lineage>
</organism>
<evidence type="ECO:0000313" key="1">
    <source>
        <dbReference type="EMBL" id="KKK51428.1"/>
    </source>
</evidence>